<accession>A0A1M2VNK3</accession>
<feature type="domain" description="RRN6 K-rich C-terminal" evidence="2">
    <location>
        <begin position="581"/>
        <end position="733"/>
    </location>
</feature>
<evidence type="ECO:0000313" key="4">
    <source>
        <dbReference type="Proteomes" id="UP000184267"/>
    </source>
</evidence>
<gene>
    <name evidence="3" type="ORF">TRAPUB_14423</name>
</gene>
<dbReference type="STRING" id="154538.A0A1M2VNK3"/>
<dbReference type="InterPro" id="IPR019350">
    <property type="entry name" value="RNA_pol_I-sp_TIF_RRN6-like"/>
</dbReference>
<organism evidence="3 4">
    <name type="scientific">Trametes pubescens</name>
    <name type="common">White-rot fungus</name>
    <dbReference type="NCBI Taxonomy" id="154538"/>
    <lineage>
        <taxon>Eukaryota</taxon>
        <taxon>Fungi</taxon>
        <taxon>Dikarya</taxon>
        <taxon>Basidiomycota</taxon>
        <taxon>Agaricomycotina</taxon>
        <taxon>Agaricomycetes</taxon>
        <taxon>Polyporales</taxon>
        <taxon>Polyporaceae</taxon>
        <taxon>Trametes</taxon>
    </lineage>
</organism>
<feature type="region of interest" description="Disordered" evidence="1">
    <location>
        <begin position="1"/>
        <end position="29"/>
    </location>
</feature>
<dbReference type="OMA" id="QGAHFLR"/>
<dbReference type="InterPro" id="IPR048536">
    <property type="entry name" value="Rrn6_K-rich"/>
</dbReference>
<comment type="caution">
    <text evidence="3">The sequence shown here is derived from an EMBL/GenBank/DDBJ whole genome shotgun (WGS) entry which is preliminary data.</text>
</comment>
<dbReference type="EMBL" id="MNAD01000982">
    <property type="protein sequence ID" value="OJT09136.1"/>
    <property type="molecule type" value="Genomic_DNA"/>
</dbReference>
<evidence type="ECO:0000259" key="2">
    <source>
        <dbReference type="Pfam" id="PF20639"/>
    </source>
</evidence>
<keyword evidence="4" id="KW-1185">Reference proteome</keyword>
<feature type="compositionally biased region" description="Basic residues" evidence="1">
    <location>
        <begin position="720"/>
        <end position="733"/>
    </location>
</feature>
<dbReference type="OrthoDB" id="2382881at2759"/>
<name>A0A1M2VNK3_TRAPU</name>
<dbReference type="PANTHER" id="PTHR28221">
    <property type="entry name" value="RNA POLYMERASE I-SPECIFIC TRANSCRIPTION INITIATION FACTOR RRN6"/>
    <property type="match status" value="1"/>
</dbReference>
<feature type="region of interest" description="Disordered" evidence="1">
    <location>
        <begin position="603"/>
        <end position="733"/>
    </location>
</feature>
<feature type="compositionally biased region" description="Low complexity" evidence="1">
    <location>
        <begin position="628"/>
        <end position="642"/>
    </location>
</feature>
<evidence type="ECO:0000256" key="1">
    <source>
        <dbReference type="SAM" id="MobiDB-lite"/>
    </source>
</evidence>
<proteinExistence type="predicted"/>
<dbReference type="Proteomes" id="UP000184267">
    <property type="component" value="Unassembled WGS sequence"/>
</dbReference>
<evidence type="ECO:0000313" key="3">
    <source>
        <dbReference type="EMBL" id="OJT09136.1"/>
    </source>
</evidence>
<dbReference type="Pfam" id="PF20639">
    <property type="entry name" value="Rrn6_K-rich"/>
    <property type="match status" value="1"/>
</dbReference>
<protein>
    <recommendedName>
        <fullName evidence="2">RRN6 K-rich C-terminal domain-containing protein</fullName>
    </recommendedName>
</protein>
<dbReference type="PANTHER" id="PTHR28221:SF2">
    <property type="entry name" value="RNA POLYMERASE I-SPECIFIC TRANSCRIPTION INITIATION FACTOR RRN6"/>
    <property type="match status" value="1"/>
</dbReference>
<feature type="compositionally biased region" description="Polar residues" evidence="1">
    <location>
        <begin position="696"/>
        <end position="709"/>
    </location>
</feature>
<sequence length="733" mass="80564">MDAWPTYCEGQDGTPEKSKGKAKDQRLERPWRYPVSEQGALAGATLRRKGRHYEWTFVSEVKPDYKLVAPDGSVEVFPPTRPRPWREPKVTESQRVEQGAHFIRTFYPDIDIQTELIRDEIAEDTRIAQTLGRQDPLAGNMIAISSFHVSRKNMAYIVFPTGETNRQLNMSPLVVNTRASIQLKPVATPVYTFDTPIRQIIASPHGETGKGKPATLTFLTSRRNSLVTVYDVSRGNDNLVHIHDAPYALPTVLRPDGPHFGHAFFQSPTLTGSKHLSIFQLSERGNVSLLNIQRLSREAAEEASEEPRKRADWPSEVQRLATDVDAARPDLGPLAGRAHSIVDLQPAYQRIFFELEKQDLSAQTDVVFDVLESMPTFWQDTDVPVEHALTTFDIAMRSGPEPADASRNDWVTGSALDCVAGYRALGQGRVPRDELARKAAWHLDLSPFIRRAVHDHGEDSHKTLENLSRYDLADGPGRTAASFRMEGEARSQLALDLLLASDVFAPKRPGKGAAASLDDDLLNISRSTEAMSLGDVEAPPVHFSFLRPICKSDPRGLPSASEDVIGELAAKSMMPPGVRLLLQEWDVGTDPMQYEYRDPYDEAAAPPANVRRPSRAPPPQGAQLGQVPRPSTQTQTQTQRPPAIASSVPKAPPAISASQPPVPRRPLAAARSQDAFVAPAPRPPPSRSQPAETWSAPASSQEFMASTQVLPGPHGGRPVPAKKKGAKKRLGGF</sequence>
<reference evidence="3 4" key="1">
    <citation type="submission" date="2016-10" db="EMBL/GenBank/DDBJ databases">
        <title>Genome sequence of the basidiomycete white-rot fungus Trametes pubescens.</title>
        <authorList>
            <person name="Makela M.R."/>
            <person name="Granchi Z."/>
            <person name="Peng M."/>
            <person name="De Vries R.P."/>
            <person name="Grigoriev I."/>
            <person name="Riley R."/>
            <person name="Hilden K."/>
        </authorList>
    </citation>
    <scope>NUCLEOTIDE SEQUENCE [LARGE SCALE GENOMIC DNA]</scope>
    <source>
        <strain evidence="3 4">FBCC735</strain>
    </source>
</reference>
<dbReference type="AlphaFoldDB" id="A0A1M2VNK3"/>
<feature type="compositionally biased region" description="Basic and acidic residues" evidence="1">
    <location>
        <begin position="14"/>
        <end position="29"/>
    </location>
</feature>